<dbReference type="PANTHER" id="PTHR43236">
    <property type="entry name" value="ANTITOXIN HIGA1"/>
    <property type="match status" value="1"/>
</dbReference>
<dbReference type="Pfam" id="PF06114">
    <property type="entry name" value="Peptidase_M78"/>
    <property type="match status" value="1"/>
</dbReference>
<dbReference type="InterPro" id="IPR001387">
    <property type="entry name" value="Cro/C1-type_HTH"/>
</dbReference>
<feature type="domain" description="HTH cro/C1-type" evidence="2">
    <location>
        <begin position="15"/>
        <end position="65"/>
    </location>
</feature>
<dbReference type="PROSITE" id="PS50943">
    <property type="entry name" value="HTH_CROC1"/>
    <property type="match status" value="1"/>
</dbReference>
<sequence>MTTMSANPRMVTLVRESKSWSQGQLATASGVTQGYVSKVESGLADLVGERLAAVAAALDCPAVVLAIRDPQQGAEVSCMFHRRRRSRMTASAAKRVEAIGHLTRISVDGLMEGREVACDLQRMPLDEYGGDPARVAAVLRDRWGVRSGPIDDLHALLDRAGVVIVVREFDSVAQDAFSTWPPGKAPLMVAQAGLAPDRERFSLCHELGHVLMHVIPTDDQEQQADAFAAEFLAPAEDIAPQLEGLTTRDFKRLMELKQQWGISIAALIQRAKTLGLISDRQFREFRVKLSQLGWNTVEPVSIPRHRARLLEAILAGHRTTAASGAGAASLPLATAETFLGDYYRIAITDDRGVS</sequence>
<reference evidence="3 4" key="1">
    <citation type="submission" date="2016-06" db="EMBL/GenBank/DDBJ databases">
        <authorList>
            <person name="Kjaerup R.B."/>
            <person name="Dalgaard T.S."/>
            <person name="Juul-Madsen H.R."/>
        </authorList>
    </citation>
    <scope>NUCLEOTIDE SEQUENCE [LARGE SCALE GENOMIC DNA]</scope>
    <source>
        <strain evidence="3 4">1127319.6</strain>
    </source>
</reference>
<dbReference type="OrthoDB" id="9794834at2"/>
<evidence type="ECO:0000256" key="1">
    <source>
        <dbReference type="ARBA" id="ARBA00007227"/>
    </source>
</evidence>
<comment type="similarity">
    <text evidence="1">Belongs to the short-chain fatty acyl-CoA assimilation regulator (ScfR) family.</text>
</comment>
<dbReference type="Proteomes" id="UP000093898">
    <property type="component" value="Unassembled WGS sequence"/>
</dbReference>
<dbReference type="EMBL" id="LZLC01000245">
    <property type="protein sequence ID" value="OBJ36565.1"/>
    <property type="molecule type" value="Genomic_DNA"/>
</dbReference>
<dbReference type="SUPFAM" id="SSF47413">
    <property type="entry name" value="lambda repressor-like DNA-binding domains"/>
    <property type="match status" value="1"/>
</dbReference>
<accession>A0A1A3GL68</accession>
<gene>
    <name evidence="3" type="ORF">A5630_06850</name>
</gene>
<proteinExistence type="inferred from homology"/>
<protein>
    <recommendedName>
        <fullName evidence="2">HTH cro/C1-type domain-containing protein</fullName>
    </recommendedName>
</protein>
<dbReference type="AlphaFoldDB" id="A0A1A3GL68"/>
<dbReference type="PANTHER" id="PTHR43236:SF1">
    <property type="entry name" value="BLL7220 PROTEIN"/>
    <property type="match status" value="1"/>
</dbReference>
<name>A0A1A3GL68_MYCMU</name>
<evidence type="ECO:0000259" key="2">
    <source>
        <dbReference type="PROSITE" id="PS50943"/>
    </source>
</evidence>
<dbReference type="Gene3D" id="1.10.260.40">
    <property type="entry name" value="lambda repressor-like DNA-binding domains"/>
    <property type="match status" value="1"/>
</dbReference>
<dbReference type="SMART" id="SM00530">
    <property type="entry name" value="HTH_XRE"/>
    <property type="match status" value="1"/>
</dbReference>
<dbReference type="Pfam" id="PF01381">
    <property type="entry name" value="HTH_3"/>
    <property type="match status" value="1"/>
</dbReference>
<evidence type="ECO:0000313" key="4">
    <source>
        <dbReference type="Proteomes" id="UP000093898"/>
    </source>
</evidence>
<dbReference type="InterPro" id="IPR010982">
    <property type="entry name" value="Lambda_DNA-bd_dom_sf"/>
</dbReference>
<dbReference type="InterPro" id="IPR052345">
    <property type="entry name" value="Rad_response_metalloprotease"/>
</dbReference>
<comment type="caution">
    <text evidence="3">The sequence shown here is derived from an EMBL/GenBank/DDBJ whole genome shotgun (WGS) entry which is preliminary data.</text>
</comment>
<dbReference type="CDD" id="cd00093">
    <property type="entry name" value="HTH_XRE"/>
    <property type="match status" value="1"/>
</dbReference>
<evidence type="ECO:0000313" key="3">
    <source>
        <dbReference type="EMBL" id="OBJ36565.1"/>
    </source>
</evidence>
<dbReference type="InterPro" id="IPR010359">
    <property type="entry name" value="IrrE_HExxH"/>
</dbReference>
<dbReference type="GO" id="GO:0003677">
    <property type="term" value="F:DNA binding"/>
    <property type="evidence" value="ECO:0007669"/>
    <property type="project" value="InterPro"/>
</dbReference>
<dbReference type="Gene3D" id="1.10.10.2910">
    <property type="match status" value="1"/>
</dbReference>
<organism evidence="3 4">
    <name type="scientific">Mycolicibacterium mucogenicum</name>
    <name type="common">Mycobacterium mucogenicum</name>
    <dbReference type="NCBI Taxonomy" id="56689"/>
    <lineage>
        <taxon>Bacteria</taxon>
        <taxon>Bacillati</taxon>
        <taxon>Actinomycetota</taxon>
        <taxon>Actinomycetes</taxon>
        <taxon>Mycobacteriales</taxon>
        <taxon>Mycobacteriaceae</taxon>
        <taxon>Mycolicibacterium</taxon>
    </lineage>
</organism>